<dbReference type="AlphaFoldDB" id="A0A1Z4LSQ6"/>
<dbReference type="Pfam" id="PF13600">
    <property type="entry name" value="DUF4140"/>
    <property type="match status" value="1"/>
</dbReference>
<feature type="domain" description="DUF4140" evidence="3">
    <location>
        <begin position="20"/>
        <end position="118"/>
    </location>
</feature>
<reference evidence="4 5" key="1">
    <citation type="submission" date="2017-06" db="EMBL/GenBank/DDBJ databases">
        <title>Genome sequencing of cyanobaciteial culture collection at National Institute for Environmental Studies (NIES).</title>
        <authorList>
            <person name="Hirose Y."/>
            <person name="Shimura Y."/>
            <person name="Fujisawa T."/>
            <person name="Nakamura Y."/>
            <person name="Kawachi M."/>
        </authorList>
    </citation>
    <scope>NUCLEOTIDE SEQUENCE [LARGE SCALE GENOMIC DNA]</scope>
    <source>
        <strain evidence="4 5">NIES-267</strain>
    </source>
</reference>
<dbReference type="InterPro" id="IPR011935">
    <property type="entry name" value="CHP02231"/>
</dbReference>
<dbReference type="PANTHER" id="PTHR31005:SF8">
    <property type="entry name" value="DUF4139 DOMAIN-CONTAINING PROTEIN"/>
    <property type="match status" value="1"/>
</dbReference>
<name>A0A1Z4LSQ6_9CYAN</name>
<dbReference type="InterPro" id="IPR037291">
    <property type="entry name" value="DUF4139"/>
</dbReference>
<evidence type="ECO:0008006" key="6">
    <source>
        <dbReference type="Google" id="ProtNLM"/>
    </source>
</evidence>
<dbReference type="InterPro" id="IPR025554">
    <property type="entry name" value="DUF4140"/>
</dbReference>
<evidence type="ECO:0000256" key="1">
    <source>
        <dbReference type="SAM" id="Coils"/>
    </source>
</evidence>
<evidence type="ECO:0000259" key="2">
    <source>
        <dbReference type="Pfam" id="PF13598"/>
    </source>
</evidence>
<evidence type="ECO:0000313" key="5">
    <source>
        <dbReference type="Proteomes" id="UP000218418"/>
    </source>
</evidence>
<protein>
    <recommendedName>
        <fullName evidence="6">Mucoidy inhibitor MuiA family protein</fullName>
    </recommendedName>
</protein>
<dbReference type="OrthoDB" id="580912at2"/>
<dbReference type="Proteomes" id="UP000218418">
    <property type="component" value="Chromosome"/>
</dbReference>
<dbReference type="EMBL" id="AP018227">
    <property type="protein sequence ID" value="BAY84191.1"/>
    <property type="molecule type" value="Genomic_DNA"/>
</dbReference>
<evidence type="ECO:0000259" key="3">
    <source>
        <dbReference type="Pfam" id="PF13600"/>
    </source>
</evidence>
<organism evidence="4 5">
    <name type="scientific">Calothrix parasitica NIES-267</name>
    <dbReference type="NCBI Taxonomy" id="1973488"/>
    <lineage>
        <taxon>Bacteria</taxon>
        <taxon>Bacillati</taxon>
        <taxon>Cyanobacteriota</taxon>
        <taxon>Cyanophyceae</taxon>
        <taxon>Nostocales</taxon>
        <taxon>Calotrichaceae</taxon>
        <taxon>Calothrix</taxon>
    </lineage>
</organism>
<dbReference type="NCBIfam" id="TIGR02231">
    <property type="entry name" value="mucoidy inhibitor MuiA family protein"/>
    <property type="match status" value="1"/>
</dbReference>
<feature type="domain" description="DUF4139" evidence="2">
    <location>
        <begin position="211"/>
        <end position="528"/>
    </location>
</feature>
<dbReference type="Pfam" id="PF13598">
    <property type="entry name" value="DUF4139"/>
    <property type="match status" value="1"/>
</dbReference>
<gene>
    <name evidence="4" type="ORF">NIES267_36870</name>
</gene>
<dbReference type="PANTHER" id="PTHR31005">
    <property type="entry name" value="DUF4139 DOMAIN-CONTAINING PROTEIN"/>
    <property type="match status" value="1"/>
</dbReference>
<keyword evidence="1" id="KW-0175">Coiled coil</keyword>
<keyword evidence="5" id="KW-1185">Reference proteome</keyword>
<sequence>MVYQEIPSPRKIVETDVIAVAVYTNKALITRRGVVELNGIERELIVSQLPVSIETDSVRVSGQGDVGVRLLGVNVERIYATESVVARVSQLNQQVEQLEAQKRQFQAQMDALALQSRFIEGLREKTEEQFSISLARKSISLSETLDLVNFLGSQYTEYAISTEDYKNQQRELDKQLEVLYASLKQIESPQPQESFNLTVGIESTGSGQFELEVSYVVNRASWKPLYDIRVDSKTKNVNLGYLGQITQNTDENWTNVNLTLSTAKPGSGTLPPNPQPWYIDILDIIEPQTIMRRRLSKKSRNFDFDDDNVEAKIEELENARIEADVITAEVLQEGNVVNFNLDSSGNIPSDGAPHKITIFQDDYPCNFHYIAMPRLVSFAYLQAKAKNNPSGATLLPGKANVFRDNIFVGTSELENTVPGEEFKLNLGIDEGVKIKRDLVEREVDKKFIGKLRKITYAYRLQVSNLLDTEAQLELIEQLPISRNEQIKVRLNRTNPQIQSGEMGILRWNLTLQAQEKQEIYYQFTIEHPPQLIVKGLDI</sequence>
<proteinExistence type="predicted"/>
<feature type="coiled-coil region" evidence="1">
    <location>
        <begin position="81"/>
        <end position="115"/>
    </location>
</feature>
<evidence type="ECO:0000313" key="4">
    <source>
        <dbReference type="EMBL" id="BAY84191.1"/>
    </source>
</evidence>
<accession>A0A1Z4LSQ6</accession>